<dbReference type="SUPFAM" id="SSF54814">
    <property type="entry name" value="Prokaryotic type KH domain (KH-domain type II)"/>
    <property type="match status" value="1"/>
</dbReference>
<reference evidence="2" key="1">
    <citation type="journal article" date="2020" name="bioRxiv">
        <title>A rank-normalized archaeal taxonomy based on genome phylogeny resolves widespread incomplete and uneven classifications.</title>
        <authorList>
            <person name="Rinke C."/>
            <person name="Chuvochina M."/>
            <person name="Mussig A.J."/>
            <person name="Chaumeil P.-A."/>
            <person name="Waite D.W."/>
            <person name="Whitman W.B."/>
            <person name="Parks D.H."/>
            <person name="Hugenholtz P."/>
        </authorList>
    </citation>
    <scope>NUCLEOTIDE SEQUENCE</scope>
    <source>
        <strain evidence="2">UBA10219</strain>
    </source>
</reference>
<dbReference type="GO" id="GO:0006353">
    <property type="term" value="P:DNA-templated transcription termination"/>
    <property type="evidence" value="ECO:0007669"/>
    <property type="project" value="UniProtKB-KW"/>
</dbReference>
<keyword evidence="2" id="KW-0251">Elongation factor</keyword>
<keyword evidence="2" id="KW-0648">Protein biosynthesis</keyword>
<comment type="caution">
    <text evidence="2">The sequence shown here is derived from an EMBL/GenBank/DDBJ whole genome shotgun (WGS) entry which is preliminary data.</text>
</comment>
<evidence type="ECO:0000313" key="2">
    <source>
        <dbReference type="EMBL" id="HIH16324.1"/>
    </source>
</evidence>
<dbReference type="InterPro" id="IPR009019">
    <property type="entry name" value="KH_sf_prok-type"/>
</dbReference>
<feature type="domain" description="Transcription factor NusA first KH" evidence="1">
    <location>
        <begin position="48"/>
        <end position="97"/>
    </location>
</feature>
<evidence type="ECO:0000259" key="1">
    <source>
        <dbReference type="Pfam" id="PF13184"/>
    </source>
</evidence>
<gene>
    <name evidence="2" type="ORF">HA252_02885</name>
    <name evidence="3" type="ORF">J4203_03815</name>
</gene>
<dbReference type="GO" id="GO:0003746">
    <property type="term" value="F:translation elongation factor activity"/>
    <property type="evidence" value="ECO:0007669"/>
    <property type="project" value="UniProtKB-KW"/>
</dbReference>
<protein>
    <submittedName>
        <fullName evidence="2">Transcription elongation factor NusA</fullName>
    </submittedName>
</protein>
<dbReference type="InterPro" id="IPR015946">
    <property type="entry name" value="KH_dom-like_a/b"/>
</dbReference>
<dbReference type="EMBL" id="DUGH01000071">
    <property type="protein sequence ID" value="HIH16324.1"/>
    <property type="molecule type" value="Genomic_DNA"/>
</dbReference>
<dbReference type="InterPro" id="IPR025249">
    <property type="entry name" value="TF_NusA_KH_1st"/>
</dbReference>
<reference evidence="3" key="3">
    <citation type="submission" date="2021-05" db="EMBL/GenBank/DDBJ databases">
        <title>Protein family content uncovers lineage relationships and bacterial pathway maintenance mechanisms in DPANN archaea.</title>
        <authorList>
            <person name="Castelle C.J."/>
            <person name="Meheust R."/>
            <person name="Jaffe A.L."/>
            <person name="Seitz K."/>
            <person name="Gong X."/>
            <person name="Baker B.J."/>
            <person name="Banfield J.F."/>
        </authorList>
    </citation>
    <scope>NUCLEOTIDE SEQUENCE</scope>
    <source>
        <strain evidence="3">RIFCSPLOWO2_01_FULL_58_19</strain>
    </source>
</reference>
<dbReference type="Proteomes" id="UP000564964">
    <property type="component" value="Unassembled WGS sequence"/>
</dbReference>
<proteinExistence type="predicted"/>
<dbReference type="GO" id="GO:0003723">
    <property type="term" value="F:RNA binding"/>
    <property type="evidence" value="ECO:0007669"/>
    <property type="project" value="UniProtKB-KW"/>
</dbReference>
<evidence type="ECO:0000313" key="3">
    <source>
        <dbReference type="EMBL" id="MBS3062974.1"/>
    </source>
</evidence>
<name>A0A7J4JG84_9ARCH</name>
<dbReference type="Proteomes" id="UP000678237">
    <property type="component" value="Unassembled WGS sequence"/>
</dbReference>
<evidence type="ECO:0000313" key="4">
    <source>
        <dbReference type="Proteomes" id="UP000564964"/>
    </source>
</evidence>
<dbReference type="EMBL" id="JAGVWE010000003">
    <property type="protein sequence ID" value="MBS3062974.1"/>
    <property type="molecule type" value="Genomic_DNA"/>
</dbReference>
<reference evidence="3" key="2">
    <citation type="submission" date="2021-03" db="EMBL/GenBank/DDBJ databases">
        <authorList>
            <person name="Jaffe A."/>
        </authorList>
    </citation>
    <scope>NUCLEOTIDE SEQUENCE</scope>
    <source>
        <strain evidence="3">RIFCSPLOWO2_01_FULL_58_19</strain>
    </source>
</reference>
<dbReference type="AlphaFoldDB" id="A0A7J4JG84"/>
<sequence length="165" mass="18080">MKFPLCEQCIEAEELCPACEQLLREGKITALDVAVSHLLGRLKRKLSLENADFVKALDLGKLVVIVATGKIGVFIGRKGRIVTEVSRELGRKVRVIEQTSDEKKMVQDLVGKAQVLGINKVFSPAGQEYKVVVAKKDAPRLVSGKARLEEAIRQLLGAKATIAFE</sequence>
<dbReference type="Gene3D" id="3.30.300.20">
    <property type="match status" value="1"/>
</dbReference>
<organism evidence="2 4">
    <name type="scientific">Candidatus Iainarchaeum sp</name>
    <dbReference type="NCBI Taxonomy" id="3101447"/>
    <lineage>
        <taxon>Archaea</taxon>
        <taxon>Candidatus Iainarchaeota</taxon>
        <taxon>Candidatus Iainarchaeia</taxon>
        <taxon>Candidatus Iainarchaeales</taxon>
        <taxon>Candidatus Iainarchaeaceae</taxon>
        <taxon>Candidatus Iainarchaeum</taxon>
    </lineage>
</organism>
<accession>A0A7J4JG84</accession>
<dbReference type="Pfam" id="PF13184">
    <property type="entry name" value="KH_NusA_1st"/>
    <property type="match status" value="1"/>
</dbReference>